<protein>
    <submittedName>
        <fullName evidence="2">Uncharacterized protein</fullName>
    </submittedName>
</protein>
<proteinExistence type="predicted"/>
<dbReference type="Proteomes" id="UP001305779">
    <property type="component" value="Unassembled WGS sequence"/>
</dbReference>
<feature type="compositionally biased region" description="Basic and acidic residues" evidence="1">
    <location>
        <begin position="316"/>
        <end position="340"/>
    </location>
</feature>
<feature type="region of interest" description="Disordered" evidence="1">
    <location>
        <begin position="1"/>
        <end position="45"/>
    </location>
</feature>
<gene>
    <name evidence="2" type="ORF">PRZ48_008621</name>
</gene>
<evidence type="ECO:0000256" key="1">
    <source>
        <dbReference type="SAM" id="MobiDB-lite"/>
    </source>
</evidence>
<accession>A0ABR0EFZ0</accession>
<feature type="compositionally biased region" description="Low complexity" evidence="1">
    <location>
        <begin position="23"/>
        <end position="33"/>
    </location>
</feature>
<dbReference type="EMBL" id="JAXOVC010000006">
    <property type="protein sequence ID" value="KAK4500432.1"/>
    <property type="molecule type" value="Genomic_DNA"/>
</dbReference>
<keyword evidence="3" id="KW-1185">Reference proteome</keyword>
<feature type="region of interest" description="Disordered" evidence="1">
    <location>
        <begin position="312"/>
        <end position="340"/>
    </location>
</feature>
<evidence type="ECO:0000313" key="2">
    <source>
        <dbReference type="EMBL" id="KAK4500432.1"/>
    </source>
</evidence>
<feature type="compositionally biased region" description="Basic and acidic residues" evidence="1">
    <location>
        <begin position="1"/>
        <end position="12"/>
    </location>
</feature>
<evidence type="ECO:0000313" key="3">
    <source>
        <dbReference type="Proteomes" id="UP001305779"/>
    </source>
</evidence>
<comment type="caution">
    <text evidence="2">The sequence shown here is derived from an EMBL/GenBank/DDBJ whole genome shotgun (WGS) entry which is preliminary data.</text>
</comment>
<sequence length="355" mass="40742">MDRLSKRDRSSSPEDVPMDDYPTDTNTDAAADTIMGSTDGDIPDEMKPRESALILTETVLGGAVPQNYAESIPLILAGIKRLLGRYKNLQTRGRFSGVRINYIMKQAEIPSIAARLQTAITRGGFSSETRFDGHNQWEACEWLLRPLFYWNRRHLCGLVPGLKPKGVPNGDVIPKREIWAFDDEGIQMRLRWLPELDSLPKIFPGDWSEDPEEKVHYLMTQLHAHLHGPKIDEAKLSHHAKAAIEEVDQYFAHSQQPKKVWGLAKRLRNCFSRKGLSAEEYIDLLDQQFYSFQQYVSDNSAWDPFELTRVSSDSTKAQKEEANVEQGAWEKEDKEAWEKDDKEVDHWRRIYQGPA</sequence>
<name>A0ABR0EFZ0_ZASCE</name>
<organism evidence="2 3">
    <name type="scientific">Zasmidium cellare</name>
    <name type="common">Wine cellar mold</name>
    <name type="synonym">Racodium cellare</name>
    <dbReference type="NCBI Taxonomy" id="395010"/>
    <lineage>
        <taxon>Eukaryota</taxon>
        <taxon>Fungi</taxon>
        <taxon>Dikarya</taxon>
        <taxon>Ascomycota</taxon>
        <taxon>Pezizomycotina</taxon>
        <taxon>Dothideomycetes</taxon>
        <taxon>Dothideomycetidae</taxon>
        <taxon>Mycosphaerellales</taxon>
        <taxon>Mycosphaerellaceae</taxon>
        <taxon>Zasmidium</taxon>
    </lineage>
</organism>
<reference evidence="2 3" key="1">
    <citation type="journal article" date="2023" name="G3 (Bethesda)">
        <title>A chromosome-level genome assembly of Zasmidium syzygii isolated from banana leaves.</title>
        <authorList>
            <person name="van Westerhoven A.C."/>
            <person name="Mehrabi R."/>
            <person name="Talebi R."/>
            <person name="Steentjes M.B.F."/>
            <person name="Corcolon B."/>
            <person name="Chong P.A."/>
            <person name="Kema G.H.J."/>
            <person name="Seidl M.F."/>
        </authorList>
    </citation>
    <scope>NUCLEOTIDE SEQUENCE [LARGE SCALE GENOMIC DNA]</scope>
    <source>
        <strain evidence="2 3">P124</strain>
    </source>
</reference>